<proteinExistence type="predicted"/>
<gene>
    <name evidence="7" type="ORF">C7389_10639</name>
</gene>
<accession>A0A4R6E3G2</accession>
<evidence type="ECO:0000256" key="4">
    <source>
        <dbReference type="SAM" id="Phobius"/>
    </source>
</evidence>
<evidence type="ECO:0000256" key="2">
    <source>
        <dbReference type="ARBA" id="ARBA00012438"/>
    </source>
</evidence>
<dbReference type="PANTHER" id="PTHR43065:SF52">
    <property type="entry name" value="SENSOR PROTEIN KINASE PILS"/>
    <property type="match status" value="1"/>
</dbReference>
<protein>
    <recommendedName>
        <fullName evidence="2">histidine kinase</fullName>
        <ecNumber evidence="2">2.7.13.3</ecNumber>
    </recommendedName>
</protein>
<evidence type="ECO:0000259" key="5">
    <source>
        <dbReference type="PROSITE" id="PS50109"/>
    </source>
</evidence>
<keyword evidence="3" id="KW-0597">Phosphoprotein</keyword>
<dbReference type="CDD" id="cd00082">
    <property type="entry name" value="HisKA"/>
    <property type="match status" value="1"/>
</dbReference>
<dbReference type="GO" id="GO:0000155">
    <property type="term" value="F:phosphorelay sensor kinase activity"/>
    <property type="evidence" value="ECO:0007669"/>
    <property type="project" value="InterPro"/>
</dbReference>
<evidence type="ECO:0000313" key="7">
    <source>
        <dbReference type="EMBL" id="TDN52347.1"/>
    </source>
</evidence>
<dbReference type="InterPro" id="IPR036097">
    <property type="entry name" value="HisK_dim/P_sf"/>
</dbReference>
<dbReference type="SUPFAM" id="SSF47384">
    <property type="entry name" value="Homodimeric domain of signal transducing histidine kinase"/>
    <property type="match status" value="1"/>
</dbReference>
<evidence type="ECO:0000259" key="6">
    <source>
        <dbReference type="PROSITE" id="PS50112"/>
    </source>
</evidence>
<dbReference type="InterPro" id="IPR000014">
    <property type="entry name" value="PAS"/>
</dbReference>
<keyword evidence="7" id="KW-0418">Kinase</keyword>
<dbReference type="SMART" id="SM00388">
    <property type="entry name" value="HisKA"/>
    <property type="match status" value="1"/>
</dbReference>
<dbReference type="PANTHER" id="PTHR43065">
    <property type="entry name" value="SENSOR HISTIDINE KINASE"/>
    <property type="match status" value="1"/>
</dbReference>
<dbReference type="PROSITE" id="PS50112">
    <property type="entry name" value="PAS"/>
    <property type="match status" value="1"/>
</dbReference>
<keyword evidence="4" id="KW-1133">Transmembrane helix</keyword>
<feature type="transmembrane region" description="Helical" evidence="4">
    <location>
        <begin position="151"/>
        <end position="171"/>
    </location>
</feature>
<dbReference type="PRINTS" id="PR00344">
    <property type="entry name" value="BCTRLSENSOR"/>
</dbReference>
<organism evidence="7 8">
    <name type="scientific">Azoarcus indigens</name>
    <dbReference type="NCBI Taxonomy" id="29545"/>
    <lineage>
        <taxon>Bacteria</taxon>
        <taxon>Pseudomonadati</taxon>
        <taxon>Pseudomonadota</taxon>
        <taxon>Betaproteobacteria</taxon>
        <taxon>Rhodocyclales</taxon>
        <taxon>Zoogloeaceae</taxon>
        <taxon>Azoarcus</taxon>
    </lineage>
</organism>
<dbReference type="InterPro" id="IPR036890">
    <property type="entry name" value="HATPase_C_sf"/>
</dbReference>
<evidence type="ECO:0000256" key="1">
    <source>
        <dbReference type="ARBA" id="ARBA00000085"/>
    </source>
</evidence>
<dbReference type="Pfam" id="PF02518">
    <property type="entry name" value="HATPase_c"/>
    <property type="match status" value="1"/>
</dbReference>
<evidence type="ECO:0000256" key="3">
    <source>
        <dbReference type="ARBA" id="ARBA00022553"/>
    </source>
</evidence>
<dbReference type="AlphaFoldDB" id="A0A4R6E3G2"/>
<dbReference type="OrthoDB" id="9815750at2"/>
<dbReference type="InterPro" id="IPR005467">
    <property type="entry name" value="His_kinase_dom"/>
</dbReference>
<dbReference type="InterPro" id="IPR003594">
    <property type="entry name" value="HATPase_dom"/>
</dbReference>
<dbReference type="PROSITE" id="PS50109">
    <property type="entry name" value="HIS_KIN"/>
    <property type="match status" value="1"/>
</dbReference>
<feature type="transmembrane region" description="Helical" evidence="4">
    <location>
        <begin position="76"/>
        <end position="94"/>
    </location>
</feature>
<dbReference type="InterPro" id="IPR004358">
    <property type="entry name" value="Sig_transdc_His_kin-like_C"/>
</dbReference>
<dbReference type="Gene3D" id="3.30.565.10">
    <property type="entry name" value="Histidine kinase-like ATPase, C-terminal domain"/>
    <property type="match status" value="1"/>
</dbReference>
<keyword evidence="4" id="KW-0472">Membrane</keyword>
<evidence type="ECO:0000313" key="8">
    <source>
        <dbReference type="Proteomes" id="UP000295129"/>
    </source>
</evidence>
<comment type="catalytic activity">
    <reaction evidence="1">
        <text>ATP + protein L-histidine = ADP + protein N-phospho-L-histidine.</text>
        <dbReference type="EC" id="2.7.13.3"/>
    </reaction>
</comment>
<dbReference type="Pfam" id="PF00512">
    <property type="entry name" value="HisKA"/>
    <property type="match status" value="1"/>
</dbReference>
<dbReference type="Gene3D" id="1.10.287.130">
    <property type="match status" value="1"/>
</dbReference>
<dbReference type="Gene3D" id="3.30.450.20">
    <property type="entry name" value="PAS domain"/>
    <property type="match status" value="1"/>
</dbReference>
<feature type="domain" description="PAS" evidence="6">
    <location>
        <begin position="191"/>
        <end position="232"/>
    </location>
</feature>
<keyword evidence="8" id="KW-1185">Reference proteome</keyword>
<keyword evidence="4" id="KW-0812">Transmembrane</keyword>
<feature type="transmembrane region" description="Helical" evidence="4">
    <location>
        <begin position="46"/>
        <end position="64"/>
    </location>
</feature>
<dbReference type="SMART" id="SM00387">
    <property type="entry name" value="HATPase_c"/>
    <property type="match status" value="1"/>
</dbReference>
<sequence length="517" mass="56123">MTGSGIAGIDLPRWRSLRYFNIFRLVLAGLFIVAGPQLNLGADYPTAYLATAWAYLGLVLTFGFPDLFERLGVERVIRLQLLVDVVALSLIMWASGGYRSGMPVLMMIMLAGAGLVAEGRMVLFFAALTTVAVLGDNAWRTLAGREPVDFLQLGIVCMGFFGIAVVSRLLALRAKANASLAAERGEELAKQQSVNERIIRDMQDGVIVLGADGRVRQANPRAAALLGLSALEGLLLADVDPVFAGIAVECGDDGRLMRLGLPARLLRCRVVCGELGTPAEGDTLIYLTDFEEIQRKLQQLKLAALGRLTASMAHEIRNPLSAITQAAELLQDEKRTEMQARLTRIVNDNARRIERMIRDVLALGRREQAEPEAVPLAAFIEELIAAHSLAGEAERAVYRIEVAPEVTLALDRAHLHQILDNLVANARRYCSSGEGAVRLYAEPFPDGRVGLHVRDDGAGVPDEVRVHLFEPFFTTHPKGTGLGLYIARELAEANDATLELVGGEGGAHFLLIGRARP</sequence>
<dbReference type="Proteomes" id="UP000295129">
    <property type="component" value="Unassembled WGS sequence"/>
</dbReference>
<dbReference type="InterPro" id="IPR035965">
    <property type="entry name" value="PAS-like_dom_sf"/>
</dbReference>
<dbReference type="InterPro" id="IPR003661">
    <property type="entry name" value="HisK_dim/P_dom"/>
</dbReference>
<comment type="caution">
    <text evidence="7">The sequence shown here is derived from an EMBL/GenBank/DDBJ whole genome shotgun (WGS) entry which is preliminary data.</text>
</comment>
<dbReference type="SUPFAM" id="SSF55785">
    <property type="entry name" value="PYP-like sensor domain (PAS domain)"/>
    <property type="match status" value="1"/>
</dbReference>
<dbReference type="Pfam" id="PF13188">
    <property type="entry name" value="PAS_8"/>
    <property type="match status" value="1"/>
</dbReference>
<reference evidence="7 8" key="1">
    <citation type="submission" date="2019-03" db="EMBL/GenBank/DDBJ databases">
        <title>Genomic Encyclopedia of Type Strains, Phase IV (KMG-IV): sequencing the most valuable type-strain genomes for metagenomic binning, comparative biology and taxonomic classification.</title>
        <authorList>
            <person name="Goeker M."/>
        </authorList>
    </citation>
    <scope>NUCLEOTIDE SEQUENCE [LARGE SCALE GENOMIC DNA]</scope>
    <source>
        <strain evidence="7 8">DSM 12121</strain>
    </source>
</reference>
<dbReference type="EMBL" id="SNVV01000006">
    <property type="protein sequence ID" value="TDN52347.1"/>
    <property type="molecule type" value="Genomic_DNA"/>
</dbReference>
<dbReference type="RefSeq" id="WP_133590372.1">
    <property type="nucleotide sequence ID" value="NZ_SNVV01000006.1"/>
</dbReference>
<feature type="domain" description="Histidine kinase" evidence="5">
    <location>
        <begin position="311"/>
        <end position="511"/>
    </location>
</feature>
<dbReference type="SUPFAM" id="SSF55874">
    <property type="entry name" value="ATPase domain of HSP90 chaperone/DNA topoisomerase II/histidine kinase"/>
    <property type="match status" value="1"/>
</dbReference>
<dbReference type="Pfam" id="PF25323">
    <property type="entry name" value="6TM_PilS"/>
    <property type="match status" value="1"/>
</dbReference>
<dbReference type="EC" id="2.7.13.3" evidence="2"/>
<keyword evidence="7" id="KW-0808">Transferase</keyword>
<feature type="transmembrane region" description="Helical" evidence="4">
    <location>
        <begin position="21"/>
        <end position="40"/>
    </location>
</feature>
<name>A0A4R6E3G2_9RHOO</name>